<dbReference type="PANTHER" id="PTHR46320">
    <property type="entry name" value="GLYCEROPHOSPHODIESTER PHOSPHODIESTERASE 1"/>
    <property type="match status" value="1"/>
</dbReference>
<dbReference type="InterPro" id="IPR030395">
    <property type="entry name" value="GP_PDE_dom"/>
</dbReference>
<dbReference type="GO" id="GO:0005886">
    <property type="term" value="C:plasma membrane"/>
    <property type="evidence" value="ECO:0007669"/>
    <property type="project" value="TreeGrafter"/>
</dbReference>
<dbReference type="AlphaFoldDB" id="A0A285N1P2"/>
<dbReference type="Gene3D" id="3.20.20.190">
    <property type="entry name" value="Phosphatidylinositol (PI) phosphodiesterase"/>
    <property type="match status" value="1"/>
</dbReference>
<keyword evidence="3" id="KW-1185">Reference proteome</keyword>
<dbReference type="InterPro" id="IPR017946">
    <property type="entry name" value="PLC-like_Pdiesterase_TIM-brl"/>
</dbReference>
<organism evidence="2 3">
    <name type="scientific">Flagellimonas pacifica</name>
    <dbReference type="NCBI Taxonomy" id="1247520"/>
    <lineage>
        <taxon>Bacteria</taxon>
        <taxon>Pseudomonadati</taxon>
        <taxon>Bacteroidota</taxon>
        <taxon>Flavobacteriia</taxon>
        <taxon>Flavobacteriales</taxon>
        <taxon>Flavobacteriaceae</taxon>
        <taxon>Flagellimonas</taxon>
    </lineage>
</organism>
<dbReference type="EMBL" id="OBEH01000006">
    <property type="protein sequence ID" value="SNZ01661.1"/>
    <property type="molecule type" value="Genomic_DNA"/>
</dbReference>
<dbReference type="CDD" id="cd08566">
    <property type="entry name" value="GDPD_AtGDE_like"/>
    <property type="match status" value="1"/>
</dbReference>
<dbReference type="Proteomes" id="UP000219048">
    <property type="component" value="Unassembled WGS sequence"/>
</dbReference>
<dbReference type="GO" id="GO:0070291">
    <property type="term" value="P:N-acylethanolamine metabolic process"/>
    <property type="evidence" value="ECO:0007669"/>
    <property type="project" value="TreeGrafter"/>
</dbReference>
<proteinExistence type="predicted"/>
<feature type="domain" description="GP-PDE" evidence="1">
    <location>
        <begin position="63"/>
        <end position="320"/>
    </location>
</feature>
<reference evidence="3" key="1">
    <citation type="submission" date="2017-09" db="EMBL/GenBank/DDBJ databases">
        <authorList>
            <person name="Varghese N."/>
            <person name="Submissions S."/>
        </authorList>
    </citation>
    <scope>NUCLEOTIDE SEQUENCE [LARGE SCALE GENOMIC DNA]</scope>
    <source>
        <strain evidence="3">DSM 25885</strain>
    </source>
</reference>
<name>A0A285N1P2_9FLAO</name>
<dbReference type="GO" id="GO:0006580">
    <property type="term" value="P:ethanolamine metabolic process"/>
    <property type="evidence" value="ECO:0007669"/>
    <property type="project" value="TreeGrafter"/>
</dbReference>
<dbReference type="GO" id="GO:0006644">
    <property type="term" value="P:phospholipid metabolic process"/>
    <property type="evidence" value="ECO:0007669"/>
    <property type="project" value="TreeGrafter"/>
</dbReference>
<evidence type="ECO:0000259" key="1">
    <source>
        <dbReference type="PROSITE" id="PS51704"/>
    </source>
</evidence>
<protein>
    <submittedName>
        <fullName evidence="2">Glycerophosphoryl diester phosphodiesterase</fullName>
    </submittedName>
</protein>
<sequence>MSPLISSKNYYMKRFFFLAILLIWGSCKDHKTINETQQREAKPHISSIQDKIANLKDSENNDVIVVAHRGDWRNAPENSLQAIQNCIDMGVDMVEIDIRETKDSHLVLMHDETIDRTTNGKGFVKDWTLDSLRTLQLKDGLGVPTPHKIPTLEEALLTTKDKILVNLDKSYNIFDKCFQIVRLTGTLDQVIIKGTKTREQVEREFGTYLDKVHFMPIVRLGPSSNLIVDDYINNRKPVAFEFIVPNDTAGLNTYFHEIRTKGAGVWVNSLWPRLSGGHDDEKAAIDINTYQWYVDNNVDIIQTDRPELLLEFLRSKNLHN</sequence>
<evidence type="ECO:0000313" key="2">
    <source>
        <dbReference type="EMBL" id="SNZ01661.1"/>
    </source>
</evidence>
<dbReference type="GO" id="GO:0008889">
    <property type="term" value="F:glycerophosphodiester phosphodiesterase activity"/>
    <property type="evidence" value="ECO:0007669"/>
    <property type="project" value="TreeGrafter"/>
</dbReference>
<dbReference type="PROSITE" id="PS51704">
    <property type="entry name" value="GP_PDE"/>
    <property type="match status" value="1"/>
</dbReference>
<dbReference type="PANTHER" id="PTHR46320:SF1">
    <property type="entry name" value="GLYCEROPHOSPHODIESTER PHOSPHODIESTERASE 1"/>
    <property type="match status" value="1"/>
</dbReference>
<gene>
    <name evidence="2" type="ORF">SAMN06265377_3503</name>
</gene>
<dbReference type="Pfam" id="PF03009">
    <property type="entry name" value="GDPD"/>
    <property type="match status" value="1"/>
</dbReference>
<evidence type="ECO:0000313" key="3">
    <source>
        <dbReference type="Proteomes" id="UP000219048"/>
    </source>
</evidence>
<dbReference type="InterPro" id="IPR032160">
    <property type="entry name" value="DUF4996"/>
</dbReference>
<accession>A0A285N1P2</accession>
<dbReference type="Pfam" id="PF16387">
    <property type="entry name" value="DUF4996"/>
    <property type="match status" value="1"/>
</dbReference>
<dbReference type="SUPFAM" id="SSF51695">
    <property type="entry name" value="PLC-like phosphodiesterases"/>
    <property type="match status" value="1"/>
</dbReference>